<dbReference type="PANTHER" id="PTHR11523">
    <property type="entry name" value="SODIUM/POTASSIUM-DEPENDENT ATPASE BETA SUBUNIT"/>
    <property type="match status" value="1"/>
</dbReference>
<keyword evidence="9" id="KW-0735">Signal-anchor</keyword>
<dbReference type="FunFam" id="1.20.5.170:FF:000062">
    <property type="entry name" value="Sodium/potassium-transporting ATPase subunit beta"/>
    <property type="match status" value="1"/>
</dbReference>
<evidence type="ECO:0000256" key="12">
    <source>
        <dbReference type="ARBA" id="ARBA00023065"/>
    </source>
</evidence>
<keyword evidence="13 19" id="KW-0472">Membrane</keyword>
<gene>
    <name evidence="20" type="ORF">AKAME5_001627500</name>
</gene>
<evidence type="ECO:0000256" key="9">
    <source>
        <dbReference type="ARBA" id="ARBA00022968"/>
    </source>
</evidence>
<keyword evidence="12 19" id="KW-0406">Ion transport</keyword>
<sequence length="187" mass="21351">MPSNKDDGGWKKFLWDSEKGELLGRTGGSWFKIFLFYVIFYGCLAGIFVGTIQALLLTLSNYKPTWQDRVAPPGLTHTPRSDKAEVAFNLNDVETYLPYTKALRDFLAKYDDENQRDQMKFEDCGEEPADYKNRGDLESDVGVRKACRFSRALLGPCSGIEDRDFGFKDGKPCLIVKLNRIVNFRPR</sequence>
<keyword evidence="11" id="KW-0915">Sodium</keyword>
<dbReference type="PROSITE" id="PS00390">
    <property type="entry name" value="ATPASE_NA_K_BETA_1"/>
    <property type="match status" value="1"/>
</dbReference>
<keyword evidence="6" id="KW-0740">Sodium/potassium transport</keyword>
<evidence type="ECO:0000256" key="14">
    <source>
        <dbReference type="ARBA" id="ARBA00023157"/>
    </source>
</evidence>
<keyword evidence="16" id="KW-0739">Sodium transport</keyword>
<keyword evidence="8" id="KW-0630">Potassium</keyword>
<evidence type="ECO:0000256" key="4">
    <source>
        <dbReference type="ARBA" id="ARBA00022475"/>
    </source>
</evidence>
<evidence type="ECO:0000256" key="18">
    <source>
        <dbReference type="ARBA" id="ARBA00038795"/>
    </source>
</evidence>
<dbReference type="Gene3D" id="2.60.40.1660">
    <property type="entry name" value="Na, k-atpase alpha subunit"/>
    <property type="match status" value="1"/>
</dbReference>
<dbReference type="PANTHER" id="PTHR11523:SF10">
    <property type="entry name" value="SODIUM_POTASSIUM-TRANSPORTING ATPASE SUBUNIT BETA-1"/>
    <property type="match status" value="1"/>
</dbReference>
<keyword evidence="15" id="KW-0325">Glycoprotein</keyword>
<evidence type="ECO:0000256" key="11">
    <source>
        <dbReference type="ARBA" id="ARBA00023053"/>
    </source>
</evidence>
<evidence type="ECO:0000256" key="6">
    <source>
        <dbReference type="ARBA" id="ARBA00022607"/>
    </source>
</evidence>
<evidence type="ECO:0000313" key="21">
    <source>
        <dbReference type="Proteomes" id="UP001279410"/>
    </source>
</evidence>
<keyword evidence="5" id="KW-0633">Potassium transport</keyword>
<dbReference type="InterPro" id="IPR000402">
    <property type="entry name" value="Na/K_ATPase_sub_beta"/>
</dbReference>
<dbReference type="GO" id="GO:0030007">
    <property type="term" value="P:intracellular potassium ion homeostasis"/>
    <property type="evidence" value="ECO:0007669"/>
    <property type="project" value="TreeGrafter"/>
</dbReference>
<dbReference type="GO" id="GO:0001671">
    <property type="term" value="F:ATPase activator activity"/>
    <property type="evidence" value="ECO:0007669"/>
    <property type="project" value="TreeGrafter"/>
</dbReference>
<reference evidence="20" key="1">
    <citation type="submission" date="2022-08" db="EMBL/GenBank/DDBJ databases">
        <title>Genome sequencing of akame (Lates japonicus).</title>
        <authorList>
            <person name="Hashiguchi Y."/>
            <person name="Takahashi H."/>
        </authorList>
    </citation>
    <scope>NUCLEOTIDE SEQUENCE</scope>
    <source>
        <strain evidence="20">Kochi</strain>
    </source>
</reference>
<dbReference type="Proteomes" id="UP001279410">
    <property type="component" value="Unassembled WGS sequence"/>
</dbReference>
<evidence type="ECO:0000256" key="16">
    <source>
        <dbReference type="ARBA" id="ARBA00023201"/>
    </source>
</evidence>
<dbReference type="GO" id="GO:0005890">
    <property type="term" value="C:sodium:potassium-exchanging ATPase complex"/>
    <property type="evidence" value="ECO:0007669"/>
    <property type="project" value="InterPro"/>
</dbReference>
<dbReference type="Pfam" id="PF00287">
    <property type="entry name" value="Na_K-ATPase"/>
    <property type="match status" value="1"/>
</dbReference>
<keyword evidence="21" id="KW-1185">Reference proteome</keyword>
<organism evidence="20 21">
    <name type="scientific">Lates japonicus</name>
    <name type="common">Japanese lates</name>
    <dbReference type="NCBI Taxonomy" id="270547"/>
    <lineage>
        <taxon>Eukaryota</taxon>
        <taxon>Metazoa</taxon>
        <taxon>Chordata</taxon>
        <taxon>Craniata</taxon>
        <taxon>Vertebrata</taxon>
        <taxon>Euteleostomi</taxon>
        <taxon>Actinopterygii</taxon>
        <taxon>Neopterygii</taxon>
        <taxon>Teleostei</taxon>
        <taxon>Neoteleostei</taxon>
        <taxon>Acanthomorphata</taxon>
        <taxon>Carangaria</taxon>
        <taxon>Carangaria incertae sedis</taxon>
        <taxon>Centropomidae</taxon>
        <taxon>Lates</taxon>
    </lineage>
</organism>
<accession>A0AAD3RDR1</accession>
<dbReference type="GO" id="GO:0006883">
    <property type="term" value="P:intracellular sodium ion homeostasis"/>
    <property type="evidence" value="ECO:0007669"/>
    <property type="project" value="TreeGrafter"/>
</dbReference>
<dbReference type="NCBIfam" id="TIGR01107">
    <property type="entry name" value="Na_K_ATPase_bet"/>
    <property type="match status" value="1"/>
</dbReference>
<comment type="caution">
    <text evidence="20">The sequence shown here is derived from an EMBL/GenBank/DDBJ whole genome shotgun (WGS) entry which is preliminary data.</text>
</comment>
<dbReference type="GO" id="GO:0036376">
    <property type="term" value="P:sodium ion export across plasma membrane"/>
    <property type="evidence" value="ECO:0007669"/>
    <property type="project" value="TreeGrafter"/>
</dbReference>
<evidence type="ECO:0000313" key="20">
    <source>
        <dbReference type="EMBL" id="GLD64756.1"/>
    </source>
</evidence>
<dbReference type="EMBL" id="BRZM01000071">
    <property type="protein sequence ID" value="GLD64756.1"/>
    <property type="molecule type" value="Genomic_DNA"/>
</dbReference>
<evidence type="ECO:0000256" key="15">
    <source>
        <dbReference type="ARBA" id="ARBA00023180"/>
    </source>
</evidence>
<dbReference type="GO" id="GO:1990573">
    <property type="term" value="P:potassium ion import across plasma membrane"/>
    <property type="evidence" value="ECO:0007669"/>
    <property type="project" value="TreeGrafter"/>
</dbReference>
<feature type="non-terminal residue" evidence="20">
    <location>
        <position position="187"/>
    </location>
</feature>
<comment type="similarity">
    <text evidence="2 19">Belongs to the X(+)/potassium ATPases subunit beta family.</text>
</comment>
<evidence type="ECO:0000256" key="1">
    <source>
        <dbReference type="ARBA" id="ARBA00004401"/>
    </source>
</evidence>
<comment type="subunit">
    <text evidence="18">The sodium/potassium-transporting ATPase is composed of a catalytic alpha subunit, an auxiliary non-catalytic beta subunit and an additional regulatory subunit.</text>
</comment>
<evidence type="ECO:0000256" key="2">
    <source>
        <dbReference type="ARBA" id="ARBA00005876"/>
    </source>
</evidence>
<comment type="function">
    <text evidence="17">This is the non-catalytic component of the active enzyme, which catalyzes the hydrolysis of ATP coupled with the exchange of Na(+) and K(+) ions across the plasma membrane. The beta subunit regulates, through assembly of alpha/beta heterodimers, the number of sodium pumps transported to the plasma membrane.</text>
</comment>
<evidence type="ECO:0000256" key="5">
    <source>
        <dbReference type="ARBA" id="ARBA00022538"/>
    </source>
</evidence>
<name>A0AAD3RDR1_LATJO</name>
<evidence type="ECO:0000256" key="13">
    <source>
        <dbReference type="ARBA" id="ARBA00023136"/>
    </source>
</evidence>
<dbReference type="AlphaFoldDB" id="A0AAD3RDR1"/>
<evidence type="ECO:0000256" key="19">
    <source>
        <dbReference type="RuleBase" id="RU362099"/>
    </source>
</evidence>
<evidence type="ECO:0000256" key="7">
    <source>
        <dbReference type="ARBA" id="ARBA00022692"/>
    </source>
</evidence>
<proteinExistence type="inferred from homology"/>
<keyword evidence="10 19" id="KW-1133">Transmembrane helix</keyword>
<keyword evidence="4" id="KW-1003">Cell membrane</keyword>
<evidence type="ECO:0000256" key="17">
    <source>
        <dbReference type="ARBA" id="ARBA00025540"/>
    </source>
</evidence>
<dbReference type="InterPro" id="IPR038702">
    <property type="entry name" value="Na/K_ATPase_sub_beta_sf"/>
</dbReference>
<keyword evidence="14" id="KW-1015">Disulfide bond</keyword>
<comment type="subcellular location">
    <subcellularLocation>
        <location evidence="1">Cell membrane</location>
        <topology evidence="1">Single-pass type II membrane protein</topology>
    </subcellularLocation>
    <subcellularLocation>
        <location evidence="19">Membrane</location>
    </subcellularLocation>
</comment>
<evidence type="ECO:0000256" key="3">
    <source>
        <dbReference type="ARBA" id="ARBA00022448"/>
    </source>
</evidence>
<feature type="transmembrane region" description="Helical" evidence="19">
    <location>
        <begin position="34"/>
        <end position="59"/>
    </location>
</feature>
<protein>
    <recommendedName>
        <fullName evidence="19">Sodium/potassium-transporting ATPase subunit beta</fullName>
    </recommendedName>
</protein>
<keyword evidence="3 19" id="KW-0813">Transport</keyword>
<dbReference type="PROSITE" id="PS00391">
    <property type="entry name" value="ATPASE_NA_K_BETA_2"/>
    <property type="match status" value="1"/>
</dbReference>
<keyword evidence="7 19" id="KW-0812">Transmembrane</keyword>
<evidence type="ECO:0000256" key="10">
    <source>
        <dbReference type="ARBA" id="ARBA00022989"/>
    </source>
</evidence>
<evidence type="ECO:0000256" key="8">
    <source>
        <dbReference type="ARBA" id="ARBA00022958"/>
    </source>
</evidence>